<keyword evidence="1" id="KW-0472">Membrane</keyword>
<feature type="domain" description="YdbS-like PH" evidence="2">
    <location>
        <begin position="106"/>
        <end position="184"/>
    </location>
</feature>
<organism evidence="3 4">
    <name type="scientific">Candidatus Curtissbacteria bacterium RBG_13_40_7</name>
    <dbReference type="NCBI Taxonomy" id="1797706"/>
    <lineage>
        <taxon>Bacteria</taxon>
        <taxon>Candidatus Curtissiibacteriota</taxon>
    </lineage>
</organism>
<evidence type="ECO:0000256" key="1">
    <source>
        <dbReference type="SAM" id="Phobius"/>
    </source>
</evidence>
<sequence length="201" mass="23085">MPEDTIHTTHTRNPFAMVAAQPLGINFEAQEHGEKIILLLRAHVVTLIPSVFIIVLLVFMPTLVPSILAFLRIDIGDILASRQQLLIGIFWYLFTFGYAFYKFLFWYFNVYILTNERVVDIDFKGLLHKETSYAKLNQIQDVSPKIIGFFGTFFHYGNVYVQTAAEKPEFEFHNVARPDMVAQEILEQVRKEEGEAPGVIA</sequence>
<dbReference type="PANTHER" id="PTHR37938:SF1">
    <property type="entry name" value="BLL0215 PROTEIN"/>
    <property type="match status" value="1"/>
</dbReference>
<evidence type="ECO:0000313" key="3">
    <source>
        <dbReference type="EMBL" id="OGD83710.1"/>
    </source>
</evidence>
<dbReference type="Proteomes" id="UP000179252">
    <property type="component" value="Unassembled WGS sequence"/>
</dbReference>
<keyword evidence="1" id="KW-0812">Transmembrane</keyword>
<keyword evidence="1" id="KW-1133">Transmembrane helix</keyword>
<name>A0A1F5FVR6_9BACT</name>
<protein>
    <recommendedName>
        <fullName evidence="2">YdbS-like PH domain-containing protein</fullName>
    </recommendedName>
</protein>
<evidence type="ECO:0000259" key="2">
    <source>
        <dbReference type="Pfam" id="PF03703"/>
    </source>
</evidence>
<dbReference type="AlphaFoldDB" id="A0A1F5FVR6"/>
<dbReference type="InterPro" id="IPR005182">
    <property type="entry name" value="YdbS-like_PH"/>
</dbReference>
<gene>
    <name evidence="3" type="ORF">A2165_00485</name>
</gene>
<comment type="caution">
    <text evidence="3">The sequence shown here is derived from an EMBL/GenBank/DDBJ whole genome shotgun (WGS) entry which is preliminary data.</text>
</comment>
<proteinExistence type="predicted"/>
<dbReference type="EMBL" id="MFAU01000040">
    <property type="protein sequence ID" value="OGD83710.1"/>
    <property type="molecule type" value="Genomic_DNA"/>
</dbReference>
<feature type="transmembrane region" description="Helical" evidence="1">
    <location>
        <begin position="47"/>
        <end position="73"/>
    </location>
</feature>
<dbReference type="Pfam" id="PF03703">
    <property type="entry name" value="bPH_2"/>
    <property type="match status" value="1"/>
</dbReference>
<reference evidence="3 4" key="1">
    <citation type="journal article" date="2016" name="Nat. Commun.">
        <title>Thousands of microbial genomes shed light on interconnected biogeochemical processes in an aquifer system.</title>
        <authorList>
            <person name="Anantharaman K."/>
            <person name="Brown C.T."/>
            <person name="Hug L.A."/>
            <person name="Sharon I."/>
            <person name="Castelle C.J."/>
            <person name="Probst A.J."/>
            <person name="Thomas B.C."/>
            <person name="Singh A."/>
            <person name="Wilkins M.J."/>
            <person name="Karaoz U."/>
            <person name="Brodie E.L."/>
            <person name="Williams K.H."/>
            <person name="Hubbard S.S."/>
            <person name="Banfield J.F."/>
        </authorList>
    </citation>
    <scope>NUCLEOTIDE SEQUENCE [LARGE SCALE GENOMIC DNA]</scope>
</reference>
<accession>A0A1F5FVR6</accession>
<evidence type="ECO:0000313" key="4">
    <source>
        <dbReference type="Proteomes" id="UP000179252"/>
    </source>
</evidence>
<dbReference type="PANTHER" id="PTHR37938">
    <property type="entry name" value="BLL0215 PROTEIN"/>
    <property type="match status" value="1"/>
</dbReference>
<feature type="transmembrane region" description="Helical" evidence="1">
    <location>
        <begin position="85"/>
        <end position="108"/>
    </location>
</feature>